<dbReference type="PANTHER" id="PTHR19860:SF40">
    <property type="entry name" value="WD40 REPEAT-CONTAINING PROTEIN"/>
    <property type="match status" value="1"/>
</dbReference>
<name>A0AAD5S3V1_9FUNG</name>
<dbReference type="Pfam" id="PF24883">
    <property type="entry name" value="NPHP3_N"/>
    <property type="match status" value="1"/>
</dbReference>
<dbReference type="AlphaFoldDB" id="A0AAD5S3V1"/>
<dbReference type="SUPFAM" id="SSF52540">
    <property type="entry name" value="P-loop containing nucleoside triphosphate hydrolases"/>
    <property type="match status" value="1"/>
</dbReference>
<dbReference type="InterPro" id="IPR027417">
    <property type="entry name" value="P-loop_NTPase"/>
</dbReference>
<proteinExistence type="predicted"/>
<organism evidence="3 4">
    <name type="scientific">Rhizophlyctis rosea</name>
    <dbReference type="NCBI Taxonomy" id="64517"/>
    <lineage>
        <taxon>Eukaryota</taxon>
        <taxon>Fungi</taxon>
        <taxon>Fungi incertae sedis</taxon>
        <taxon>Chytridiomycota</taxon>
        <taxon>Chytridiomycota incertae sedis</taxon>
        <taxon>Chytridiomycetes</taxon>
        <taxon>Rhizophlyctidales</taxon>
        <taxon>Rhizophlyctidaceae</taxon>
        <taxon>Rhizophlyctis</taxon>
    </lineage>
</organism>
<dbReference type="Proteomes" id="UP001212841">
    <property type="component" value="Unassembled WGS sequence"/>
</dbReference>
<evidence type="ECO:0000313" key="4">
    <source>
        <dbReference type="Proteomes" id="UP001212841"/>
    </source>
</evidence>
<evidence type="ECO:0000313" key="3">
    <source>
        <dbReference type="EMBL" id="KAJ3035119.1"/>
    </source>
</evidence>
<keyword evidence="4" id="KW-1185">Reference proteome</keyword>
<dbReference type="GO" id="GO:0080008">
    <property type="term" value="C:Cul4-RING E3 ubiquitin ligase complex"/>
    <property type="evidence" value="ECO:0007669"/>
    <property type="project" value="TreeGrafter"/>
</dbReference>
<evidence type="ECO:0000259" key="2">
    <source>
        <dbReference type="Pfam" id="PF24883"/>
    </source>
</evidence>
<dbReference type="PANTHER" id="PTHR19860">
    <property type="entry name" value="DDB1- AND CUL4-ASSOCIATED FACTOR 12-RELATED"/>
    <property type="match status" value="1"/>
</dbReference>
<protein>
    <submittedName>
        <fullName evidence="3">Telomerase protein component 1</fullName>
    </submittedName>
</protein>
<comment type="caution">
    <text evidence="3">The sequence shown here is derived from an EMBL/GenBank/DDBJ whole genome shotgun (WGS) entry which is preliminary data.</text>
</comment>
<feature type="domain" description="Nephrocystin 3-like N-terminal" evidence="2">
    <location>
        <begin position="279"/>
        <end position="402"/>
    </location>
</feature>
<sequence length="675" mass="75780">MNENGGPFNLEALREERVRGLRVYVGGAGCEEERNAIWERVVPVIEAYGRKMGILVSFLDMRFTAPLTPTSLFTTLQTIQTSPIFISLIGDTYGYIPDLTDPLTAHPQTWNAFPILEDWSDHSLGWLEMEVSLASKCFQNGSHPKPLIYIRRTDENPSHDPPPFTDTDFSSVLEMSFEDKLEDTHRLKDFIQSVSHSETHTTHHYHDSSNLCKTLITELKQSLKFLHPKSQNQTYNPESAQQQSYCLARKPCIWSTQMQNLQSFLDDFLDDSYDWQGEGPQPGKGTIITGPPGRGKSTFLINYLSTLATSKKQQPLVIPHFTSTTHQTRDPIHLIRSLTKTFAHTFPSYDPKPITSLSSSNPDKIFRTFADSLALISTTVEKTAFKKVVLVIDDVDDLLDVDGALELDFLPNPLPENVYVIVTAEEESMPVGQACEWGWDCLELGGFEEEERSPLIQSFTTRLESRLDPEVLDMIVEDELSEDPMYGMFVVGCLKAIQEQSWGGEFEWDSKNKSESVNLVKECKTLLEGGIPNLVTSLLSTLENTHKNITSPHFALLCSDHGVSFNVTDPRGKSHLLKSTDGATHILPSFLSLLQIFTFAGSEPILVRILELPHVQYAQLVVSLSPLLVLTESGTPSFSHPLVRDVVSSRYLSNTKTRENLANLVAEWLMREVLG</sequence>
<dbReference type="InterPro" id="IPR051191">
    <property type="entry name" value="DCAF12"/>
</dbReference>
<dbReference type="EMBL" id="JADGJD010002081">
    <property type="protein sequence ID" value="KAJ3035119.1"/>
    <property type="molecule type" value="Genomic_DNA"/>
</dbReference>
<gene>
    <name evidence="3" type="primary">TEP1</name>
    <name evidence="3" type="ORF">HK097_004288</name>
</gene>
<feature type="non-terminal residue" evidence="3">
    <location>
        <position position="1"/>
    </location>
</feature>
<dbReference type="Gene3D" id="3.40.50.300">
    <property type="entry name" value="P-loop containing nucleotide triphosphate hydrolases"/>
    <property type="match status" value="1"/>
</dbReference>
<keyword evidence="1" id="KW-0677">Repeat</keyword>
<evidence type="ECO:0000256" key="1">
    <source>
        <dbReference type="ARBA" id="ARBA00022737"/>
    </source>
</evidence>
<reference evidence="3" key="1">
    <citation type="submission" date="2020-05" db="EMBL/GenBank/DDBJ databases">
        <title>Phylogenomic resolution of chytrid fungi.</title>
        <authorList>
            <person name="Stajich J.E."/>
            <person name="Amses K."/>
            <person name="Simmons R."/>
            <person name="Seto K."/>
            <person name="Myers J."/>
            <person name="Bonds A."/>
            <person name="Quandt C.A."/>
            <person name="Barry K."/>
            <person name="Liu P."/>
            <person name="Grigoriev I."/>
            <person name="Longcore J.E."/>
            <person name="James T.Y."/>
        </authorList>
    </citation>
    <scope>NUCLEOTIDE SEQUENCE</scope>
    <source>
        <strain evidence="3">JEL0318</strain>
    </source>
</reference>
<dbReference type="InterPro" id="IPR056884">
    <property type="entry name" value="NPHP3-like_N"/>
</dbReference>
<accession>A0AAD5S3V1</accession>